<evidence type="ECO:0000313" key="3">
    <source>
        <dbReference type="Proteomes" id="UP000799772"/>
    </source>
</evidence>
<dbReference type="AlphaFoldDB" id="A0A9P4ME45"/>
<evidence type="ECO:0000313" key="2">
    <source>
        <dbReference type="EMBL" id="KAF2102249.1"/>
    </source>
</evidence>
<reference evidence="2" key="1">
    <citation type="journal article" date="2020" name="Stud. Mycol.">
        <title>101 Dothideomycetes genomes: a test case for predicting lifestyles and emergence of pathogens.</title>
        <authorList>
            <person name="Haridas S."/>
            <person name="Albert R."/>
            <person name="Binder M."/>
            <person name="Bloem J."/>
            <person name="Labutti K."/>
            <person name="Salamov A."/>
            <person name="Andreopoulos B."/>
            <person name="Baker S."/>
            <person name="Barry K."/>
            <person name="Bills G."/>
            <person name="Bluhm B."/>
            <person name="Cannon C."/>
            <person name="Castanera R."/>
            <person name="Culley D."/>
            <person name="Daum C."/>
            <person name="Ezra D."/>
            <person name="Gonzalez J."/>
            <person name="Henrissat B."/>
            <person name="Kuo A."/>
            <person name="Liang C."/>
            <person name="Lipzen A."/>
            <person name="Lutzoni F."/>
            <person name="Magnuson J."/>
            <person name="Mondo S."/>
            <person name="Nolan M."/>
            <person name="Ohm R."/>
            <person name="Pangilinan J."/>
            <person name="Park H.-J."/>
            <person name="Ramirez L."/>
            <person name="Alfaro M."/>
            <person name="Sun H."/>
            <person name="Tritt A."/>
            <person name="Yoshinaga Y."/>
            <person name="Zwiers L.-H."/>
            <person name="Turgeon B."/>
            <person name="Goodwin S."/>
            <person name="Spatafora J."/>
            <person name="Crous P."/>
            <person name="Grigoriev I."/>
        </authorList>
    </citation>
    <scope>NUCLEOTIDE SEQUENCE</scope>
    <source>
        <strain evidence="2">CBS 133067</strain>
    </source>
</reference>
<evidence type="ECO:0000256" key="1">
    <source>
        <dbReference type="SAM" id="MobiDB-lite"/>
    </source>
</evidence>
<comment type="caution">
    <text evidence="2">The sequence shown here is derived from an EMBL/GenBank/DDBJ whole genome shotgun (WGS) entry which is preliminary data.</text>
</comment>
<proteinExistence type="predicted"/>
<dbReference type="EMBL" id="ML978123">
    <property type="protein sequence ID" value="KAF2102249.1"/>
    <property type="molecule type" value="Genomic_DNA"/>
</dbReference>
<gene>
    <name evidence="2" type="ORF">NA57DRAFT_54169</name>
</gene>
<feature type="region of interest" description="Disordered" evidence="1">
    <location>
        <begin position="209"/>
        <end position="232"/>
    </location>
</feature>
<dbReference type="Proteomes" id="UP000799772">
    <property type="component" value="Unassembled WGS sequence"/>
</dbReference>
<keyword evidence="3" id="KW-1185">Reference proteome</keyword>
<name>A0A9P4ME45_9PEZI</name>
<organism evidence="2 3">
    <name type="scientific">Rhizodiscina lignyota</name>
    <dbReference type="NCBI Taxonomy" id="1504668"/>
    <lineage>
        <taxon>Eukaryota</taxon>
        <taxon>Fungi</taxon>
        <taxon>Dikarya</taxon>
        <taxon>Ascomycota</taxon>
        <taxon>Pezizomycotina</taxon>
        <taxon>Dothideomycetes</taxon>
        <taxon>Pleosporomycetidae</taxon>
        <taxon>Aulographales</taxon>
        <taxon>Rhizodiscinaceae</taxon>
        <taxon>Rhizodiscina</taxon>
    </lineage>
</organism>
<sequence length="275" mass="30778">MCYNHRTVHRPCHHIHERITLCQYAIRPLVRRATTFPYIQALQMPSQHPIFGDDKHNVTLTAEESNEPCVDCCLPELDIFHLDDMTKELGYRISVDVDDSRSKVGVVTKREVVNLVEEPKLQVDENGVMKELDLKCEVVKLPEMKKVDQVTVIKKENGKTVAMISKDAISYTGGLGLLVYVKNPRGCVERAPIMKQAGGVGKNDTNLKLKGVKLPPTKQQDTTTGKNKSGKTAIKSSMTTLPYTGGLGLLVYVMNPRRAAEEARKEKKRIRAAKL</sequence>
<accession>A0A9P4ME45</accession>
<protein>
    <submittedName>
        <fullName evidence="2">Uncharacterized protein</fullName>
    </submittedName>
</protein>
<feature type="compositionally biased region" description="Polar residues" evidence="1">
    <location>
        <begin position="217"/>
        <end position="227"/>
    </location>
</feature>